<feature type="transmembrane region" description="Helical" evidence="1">
    <location>
        <begin position="136"/>
        <end position="158"/>
    </location>
</feature>
<sequence length="172" mass="18949">MKQKTPKKPKCNGCVLLAVTLLLYGAAALFAPEKTLLAAEESFGILVKILPILLVVFFLTALLNTFLKPKSIAKHLGKGSRLRGWFIALFGGILSHGPGYVWYPMLADLRAQGARDGLIVAFFYARAIKLPWLPVMISYFGIGFTLVLSFYILLGAWLQGIIADKILAKHEE</sequence>
<gene>
    <name evidence="2" type="ORF">WCY31_01550</name>
</gene>
<dbReference type="RefSeq" id="WP_345972883.1">
    <property type="nucleotide sequence ID" value="NZ_CP147920.1"/>
</dbReference>
<dbReference type="Proteomes" id="UP001447842">
    <property type="component" value="Chromosome"/>
</dbReference>
<feature type="transmembrane region" description="Helical" evidence="1">
    <location>
        <begin position="84"/>
        <end position="103"/>
    </location>
</feature>
<keyword evidence="1" id="KW-0472">Membrane</keyword>
<evidence type="ECO:0000313" key="3">
    <source>
        <dbReference type="Proteomes" id="UP001447842"/>
    </source>
</evidence>
<protein>
    <submittedName>
        <fullName evidence="2">Permease</fullName>
    </submittedName>
</protein>
<name>A0ABZ3HDF0_9BACT</name>
<keyword evidence="3" id="KW-1185">Reference proteome</keyword>
<organism evidence="2 3">
    <name type="scientific">Sulfurimonas diazotrophicus</name>
    <dbReference type="NCBI Taxonomy" id="3131939"/>
    <lineage>
        <taxon>Bacteria</taxon>
        <taxon>Pseudomonadati</taxon>
        <taxon>Campylobacterota</taxon>
        <taxon>Epsilonproteobacteria</taxon>
        <taxon>Campylobacterales</taxon>
        <taxon>Sulfurimonadaceae</taxon>
        <taxon>Sulfurimonas</taxon>
    </lineage>
</organism>
<reference evidence="2 3" key="1">
    <citation type="submission" date="2024-03" db="EMBL/GenBank/DDBJ databases">
        <title>Sulfurimonas sp. HSL3-1.</title>
        <authorList>
            <person name="Wang S."/>
        </authorList>
    </citation>
    <scope>NUCLEOTIDE SEQUENCE [LARGE SCALE GENOMIC DNA]</scope>
    <source>
        <strain evidence="2 3">HSL3-1</strain>
    </source>
</reference>
<keyword evidence="1" id="KW-0812">Transmembrane</keyword>
<evidence type="ECO:0000313" key="2">
    <source>
        <dbReference type="EMBL" id="XAU15397.1"/>
    </source>
</evidence>
<dbReference type="EMBL" id="CP147920">
    <property type="protein sequence ID" value="XAU15397.1"/>
    <property type="molecule type" value="Genomic_DNA"/>
</dbReference>
<evidence type="ECO:0000256" key="1">
    <source>
        <dbReference type="SAM" id="Phobius"/>
    </source>
</evidence>
<feature type="transmembrane region" description="Helical" evidence="1">
    <location>
        <begin position="43"/>
        <end position="63"/>
    </location>
</feature>
<proteinExistence type="predicted"/>
<keyword evidence="1" id="KW-1133">Transmembrane helix</keyword>
<accession>A0ABZ3HDF0</accession>